<evidence type="ECO:0000313" key="2">
    <source>
        <dbReference type="EMBL" id="GJJ68860.1"/>
    </source>
</evidence>
<organism evidence="2 3">
    <name type="scientific">Entomortierella parvispora</name>
    <dbReference type="NCBI Taxonomy" id="205924"/>
    <lineage>
        <taxon>Eukaryota</taxon>
        <taxon>Fungi</taxon>
        <taxon>Fungi incertae sedis</taxon>
        <taxon>Mucoromycota</taxon>
        <taxon>Mortierellomycotina</taxon>
        <taxon>Mortierellomycetes</taxon>
        <taxon>Mortierellales</taxon>
        <taxon>Mortierellaceae</taxon>
        <taxon>Entomortierella</taxon>
    </lineage>
</organism>
<dbReference type="SMART" id="SM01118">
    <property type="entry name" value="CYTH"/>
    <property type="match status" value="1"/>
</dbReference>
<dbReference type="GO" id="GO:0016462">
    <property type="term" value="F:pyrophosphatase activity"/>
    <property type="evidence" value="ECO:0007669"/>
    <property type="project" value="UniProtKB-ARBA"/>
</dbReference>
<evidence type="ECO:0000313" key="3">
    <source>
        <dbReference type="Proteomes" id="UP000827284"/>
    </source>
</evidence>
<reference evidence="2" key="2">
    <citation type="journal article" date="2022" name="Microbiol. Resour. Announc.">
        <title>Whole-Genome Sequence of Entomortierella parvispora E1425, a Mucoromycotan Fungus Associated with Burkholderiaceae-Related Endosymbiotic Bacteria.</title>
        <authorList>
            <person name="Herlambang A."/>
            <person name="Guo Y."/>
            <person name="Takashima Y."/>
            <person name="Narisawa K."/>
            <person name="Ohta H."/>
            <person name="Nishizawa T."/>
        </authorList>
    </citation>
    <scope>NUCLEOTIDE SEQUENCE</scope>
    <source>
        <strain evidence="2">E1425</strain>
    </source>
</reference>
<name>A0A9P3LSQ8_9FUNG</name>
<proteinExistence type="predicted"/>
<evidence type="ECO:0000259" key="1">
    <source>
        <dbReference type="PROSITE" id="PS51707"/>
    </source>
</evidence>
<keyword evidence="3" id="KW-1185">Reference proteome</keyword>
<dbReference type="PANTHER" id="PTHR34948">
    <property type="entry name" value="OS08G0299200 PROTEIN"/>
    <property type="match status" value="1"/>
</dbReference>
<dbReference type="PANTHER" id="PTHR34948:SF2">
    <property type="entry name" value="TRIPHOSPHATE TUNNEL METALLOENZYME 3"/>
    <property type="match status" value="1"/>
</dbReference>
<dbReference type="InterPro" id="IPR023577">
    <property type="entry name" value="CYTH_domain"/>
</dbReference>
<dbReference type="Gene3D" id="2.40.320.10">
    <property type="entry name" value="Hypothetical Protein Pfu-838710-001"/>
    <property type="match status" value="1"/>
</dbReference>
<gene>
    <name evidence="2" type="ORF">EMPS_01206</name>
</gene>
<dbReference type="PROSITE" id="PS51707">
    <property type="entry name" value="CYTH"/>
    <property type="match status" value="1"/>
</dbReference>
<reference evidence="2" key="1">
    <citation type="submission" date="2021-11" db="EMBL/GenBank/DDBJ databases">
        <authorList>
            <person name="Herlambang A."/>
            <person name="Guo Y."/>
            <person name="Takashima Y."/>
            <person name="Nishizawa T."/>
        </authorList>
    </citation>
    <scope>NUCLEOTIDE SEQUENCE</scope>
    <source>
        <strain evidence="2">E1425</strain>
    </source>
</reference>
<dbReference type="AlphaFoldDB" id="A0A9P3LSQ8"/>
<accession>A0A9P3LSQ8</accession>
<dbReference type="Proteomes" id="UP000827284">
    <property type="component" value="Unassembled WGS sequence"/>
</dbReference>
<comment type="caution">
    <text evidence="2">The sequence shown here is derived from an EMBL/GenBank/DDBJ whole genome shotgun (WGS) entry which is preliminary data.</text>
</comment>
<sequence length="204" mass="23127">MEIEIKIRLASEDETARLEAALGTPMLAAEDQENVFFDGKHRELIGNKLVFRIRVIQKSGKDPIAVVALKGNAVLIDGIATVEEEEELIDVDLARRIIDNPDLIVEAASSHKLLRKIVDRVPCPDGYSHMGRFRNIRHKYKWLDYTVEIDRTLYPHGTAYEAEIESTDPELAKARLSSLMKEHSIPFGNSQRNKFENMLMGTVL</sequence>
<feature type="domain" description="CYTH" evidence="1">
    <location>
        <begin position="1"/>
        <end position="201"/>
    </location>
</feature>
<protein>
    <recommendedName>
        <fullName evidence="1">CYTH domain-containing protein</fullName>
    </recommendedName>
</protein>
<dbReference type="InterPro" id="IPR033469">
    <property type="entry name" value="CYTH-like_dom_sf"/>
</dbReference>
<dbReference type="Pfam" id="PF01928">
    <property type="entry name" value="CYTH"/>
    <property type="match status" value="1"/>
</dbReference>
<dbReference type="OrthoDB" id="2160189at2759"/>
<dbReference type="SUPFAM" id="SSF55154">
    <property type="entry name" value="CYTH-like phosphatases"/>
    <property type="match status" value="1"/>
</dbReference>
<dbReference type="EMBL" id="BQFW01000002">
    <property type="protein sequence ID" value="GJJ68860.1"/>
    <property type="molecule type" value="Genomic_DNA"/>
</dbReference>